<evidence type="ECO:0000313" key="1">
    <source>
        <dbReference type="EMBL" id="CAG8461619.1"/>
    </source>
</evidence>
<organism evidence="1 2">
    <name type="scientific">Scutellospora calospora</name>
    <dbReference type="NCBI Taxonomy" id="85575"/>
    <lineage>
        <taxon>Eukaryota</taxon>
        <taxon>Fungi</taxon>
        <taxon>Fungi incertae sedis</taxon>
        <taxon>Mucoromycota</taxon>
        <taxon>Glomeromycotina</taxon>
        <taxon>Glomeromycetes</taxon>
        <taxon>Diversisporales</taxon>
        <taxon>Gigasporaceae</taxon>
        <taxon>Scutellospora</taxon>
    </lineage>
</organism>
<reference evidence="1" key="1">
    <citation type="submission" date="2021-06" db="EMBL/GenBank/DDBJ databases">
        <authorList>
            <person name="Kallberg Y."/>
            <person name="Tangrot J."/>
            <person name="Rosling A."/>
        </authorList>
    </citation>
    <scope>NUCLEOTIDE SEQUENCE</scope>
    <source>
        <strain evidence="1">AU212A</strain>
    </source>
</reference>
<keyword evidence="2" id="KW-1185">Reference proteome</keyword>
<dbReference type="Proteomes" id="UP000789860">
    <property type="component" value="Unassembled WGS sequence"/>
</dbReference>
<protein>
    <submittedName>
        <fullName evidence="1">9354_t:CDS:1</fullName>
    </submittedName>
</protein>
<feature type="non-terminal residue" evidence="1">
    <location>
        <position position="97"/>
    </location>
</feature>
<dbReference type="EMBL" id="CAJVPM010001192">
    <property type="protein sequence ID" value="CAG8461619.1"/>
    <property type="molecule type" value="Genomic_DNA"/>
</dbReference>
<comment type="caution">
    <text evidence="1">The sequence shown here is derived from an EMBL/GenBank/DDBJ whole genome shotgun (WGS) entry which is preliminary data.</text>
</comment>
<evidence type="ECO:0000313" key="2">
    <source>
        <dbReference type="Proteomes" id="UP000789860"/>
    </source>
</evidence>
<accession>A0ACA9KAE5</accession>
<sequence length="97" mass="11348">MVSTKLIQWVEVKKWYIDFESDCPGKIPLHTQFLKYDAPLITLLLVFSIAIGFLSWKLYKQFGWNIYKKIGADLEMQAEALNVYVVTISKLDYLKNL</sequence>
<name>A0ACA9KAE5_9GLOM</name>
<proteinExistence type="predicted"/>
<gene>
    <name evidence="1" type="ORF">SCALOS_LOCUS1641</name>
</gene>